<feature type="transmembrane region" description="Helical" evidence="8">
    <location>
        <begin position="174"/>
        <end position="193"/>
    </location>
</feature>
<keyword evidence="7" id="KW-0479">Metal-binding</keyword>
<protein>
    <recommendedName>
        <fullName evidence="11">Ceramidase</fullName>
    </recommendedName>
</protein>
<organism evidence="9 10">
    <name type="scientific">Lupinus luteus</name>
    <name type="common">European yellow lupine</name>
    <dbReference type="NCBI Taxonomy" id="3873"/>
    <lineage>
        <taxon>Eukaryota</taxon>
        <taxon>Viridiplantae</taxon>
        <taxon>Streptophyta</taxon>
        <taxon>Embryophyta</taxon>
        <taxon>Tracheophyta</taxon>
        <taxon>Spermatophyta</taxon>
        <taxon>Magnoliopsida</taxon>
        <taxon>eudicotyledons</taxon>
        <taxon>Gunneridae</taxon>
        <taxon>Pentapetalae</taxon>
        <taxon>rosids</taxon>
        <taxon>fabids</taxon>
        <taxon>Fabales</taxon>
        <taxon>Fabaceae</taxon>
        <taxon>Papilionoideae</taxon>
        <taxon>50 kb inversion clade</taxon>
        <taxon>genistoids sensu lato</taxon>
        <taxon>core genistoids</taxon>
        <taxon>Genisteae</taxon>
        <taxon>Lupinus</taxon>
    </lineage>
</organism>
<evidence type="ECO:0000256" key="8">
    <source>
        <dbReference type="SAM" id="Phobius"/>
    </source>
</evidence>
<evidence type="ECO:0000313" key="9">
    <source>
        <dbReference type="EMBL" id="CAL0319074.1"/>
    </source>
</evidence>
<evidence type="ECO:0000313" key="10">
    <source>
        <dbReference type="Proteomes" id="UP001497480"/>
    </source>
</evidence>
<feature type="transmembrane region" description="Helical" evidence="8">
    <location>
        <begin position="91"/>
        <end position="113"/>
    </location>
</feature>
<dbReference type="GO" id="GO:0006672">
    <property type="term" value="P:ceramide metabolic process"/>
    <property type="evidence" value="ECO:0007669"/>
    <property type="project" value="InterPro"/>
</dbReference>
<name>A0AAV1XCZ0_LUPLU</name>
<comment type="subcellular location">
    <subcellularLocation>
        <location evidence="1">Membrane</location>
        <topology evidence="1">Multi-pass membrane protein</topology>
    </subcellularLocation>
</comment>
<evidence type="ECO:0000256" key="5">
    <source>
        <dbReference type="ARBA" id="ARBA00022989"/>
    </source>
</evidence>
<keyword evidence="6 8" id="KW-0472">Membrane</keyword>
<keyword evidence="4" id="KW-0378">Hydrolase</keyword>
<dbReference type="EMBL" id="CAXHTB010000014">
    <property type="protein sequence ID" value="CAL0319074.1"/>
    <property type="molecule type" value="Genomic_DNA"/>
</dbReference>
<dbReference type="GO" id="GO:0016020">
    <property type="term" value="C:membrane"/>
    <property type="evidence" value="ECO:0007669"/>
    <property type="project" value="UniProtKB-SubCell"/>
</dbReference>
<accession>A0AAV1XCZ0</accession>
<feature type="transmembrane region" description="Helical" evidence="8">
    <location>
        <begin position="57"/>
        <end position="79"/>
    </location>
</feature>
<dbReference type="GO" id="GO:0046872">
    <property type="term" value="F:metal ion binding"/>
    <property type="evidence" value="ECO:0007669"/>
    <property type="project" value="UniProtKB-KW"/>
</dbReference>
<dbReference type="AlphaFoldDB" id="A0AAV1XCZ0"/>
<feature type="transmembrane region" description="Helical" evidence="8">
    <location>
        <begin position="119"/>
        <end position="140"/>
    </location>
</feature>
<comment type="similarity">
    <text evidence="2">Belongs to the alkaline ceramidase family.</text>
</comment>
<reference evidence="9 10" key="1">
    <citation type="submission" date="2024-03" db="EMBL/GenBank/DDBJ databases">
        <authorList>
            <person name="Martinez-Hernandez J."/>
        </authorList>
    </citation>
    <scope>NUCLEOTIDE SEQUENCE [LARGE SCALE GENOMIC DNA]</scope>
</reference>
<dbReference type="PANTHER" id="PTHR34368">
    <property type="entry name" value="OS01G0962200 PROTEIN"/>
    <property type="match status" value="1"/>
</dbReference>
<dbReference type="InterPro" id="IPR008901">
    <property type="entry name" value="ACER"/>
</dbReference>
<gene>
    <name evidence="9" type="ORF">LLUT_LOCUS20134</name>
</gene>
<keyword evidence="10" id="KW-1185">Reference proteome</keyword>
<evidence type="ECO:0000256" key="6">
    <source>
        <dbReference type="ARBA" id="ARBA00023136"/>
    </source>
</evidence>
<evidence type="ECO:0000256" key="2">
    <source>
        <dbReference type="ARBA" id="ARBA00009780"/>
    </source>
</evidence>
<comment type="caution">
    <text evidence="9">The sequence shown here is derived from an EMBL/GenBank/DDBJ whole genome shotgun (WGS) entry which is preliminary data.</text>
</comment>
<proteinExistence type="inferred from homology"/>
<comment type="cofactor">
    <cofactor evidence="7">
        <name>Zn(2+)</name>
        <dbReference type="ChEBI" id="CHEBI:29105"/>
    </cofactor>
</comment>
<evidence type="ECO:0000256" key="1">
    <source>
        <dbReference type="ARBA" id="ARBA00004141"/>
    </source>
</evidence>
<evidence type="ECO:0000256" key="3">
    <source>
        <dbReference type="ARBA" id="ARBA00022692"/>
    </source>
</evidence>
<feature type="transmembrane region" description="Helical" evidence="8">
    <location>
        <begin position="235"/>
        <end position="254"/>
    </location>
</feature>
<dbReference type="Proteomes" id="UP001497480">
    <property type="component" value="Unassembled WGS sequence"/>
</dbReference>
<dbReference type="GO" id="GO:0016811">
    <property type="term" value="F:hydrolase activity, acting on carbon-nitrogen (but not peptide) bonds, in linear amides"/>
    <property type="evidence" value="ECO:0007669"/>
    <property type="project" value="InterPro"/>
</dbReference>
<dbReference type="PANTHER" id="PTHR34368:SF2">
    <property type="entry name" value="ALKALINE PHYTOCERAMIDASE (APHC)"/>
    <property type="match status" value="1"/>
</dbReference>
<keyword evidence="3 8" id="KW-0812">Transmembrane</keyword>
<keyword evidence="7" id="KW-0862">Zinc</keyword>
<dbReference type="Pfam" id="PF05875">
    <property type="entry name" value="Ceramidase"/>
    <property type="match status" value="1"/>
</dbReference>
<feature type="transmembrane region" description="Helical" evidence="8">
    <location>
        <begin position="147"/>
        <end position="168"/>
    </location>
</feature>
<evidence type="ECO:0000256" key="7">
    <source>
        <dbReference type="PIRSR" id="PIRSR608901-2"/>
    </source>
</evidence>
<feature type="transmembrane region" description="Helical" evidence="8">
    <location>
        <begin position="16"/>
        <end position="37"/>
    </location>
</feature>
<evidence type="ECO:0000256" key="4">
    <source>
        <dbReference type="ARBA" id="ARBA00022801"/>
    </source>
</evidence>
<evidence type="ECO:0008006" key="11">
    <source>
        <dbReference type="Google" id="ProtNLM"/>
    </source>
</evidence>
<keyword evidence="5 8" id="KW-1133">Transmembrane helix</keyword>
<sequence>MGWVTNQHCRRWKTSITIYGVAFLCSICFIFFTPIISRSPNHHYFVDMRNLFGVPNTLNVITNFPFLVVGVLGFVLALDGGFFNTSSRGEVCGWVLFYGGIAGVAFGSAYYHLRPDDHRLLWDTLPMMVALSSLLSSLVAERLSQRIGLCCLIALIFSAFLCVAYERIYNDRRFCMMFQLMFPLAIPVIAFLCRSKYTHSRYWFLSTGIYLLAKFEGATDRNLYRLNKYTISGHSLEHLCLALIPILLAVMLIYREHKFQRLVDHRDRPLRD</sequence>
<feature type="binding site" evidence="7">
    <location>
        <position position="112"/>
    </location>
    <ligand>
        <name>Zn(2+)</name>
        <dbReference type="ChEBI" id="CHEBI:29105"/>
        <note>catalytic</note>
    </ligand>
</feature>